<dbReference type="GO" id="GO:0009088">
    <property type="term" value="P:threonine biosynthetic process"/>
    <property type="evidence" value="ECO:0007669"/>
    <property type="project" value="UniProtKB-UniRule"/>
</dbReference>
<evidence type="ECO:0000256" key="6">
    <source>
        <dbReference type="PIRSR" id="PIRSR604450-51"/>
    </source>
</evidence>
<gene>
    <name evidence="8" type="primary">thrC</name>
    <name evidence="8" type="ORF">IPJ89_02685</name>
</gene>
<dbReference type="CDD" id="cd01563">
    <property type="entry name" value="Thr-synth_1"/>
    <property type="match status" value="1"/>
</dbReference>
<protein>
    <recommendedName>
        <fullName evidence="5">Threonine synthase</fullName>
        <ecNumber evidence="5">4.2.3.1</ecNumber>
    </recommendedName>
</protein>
<dbReference type="Pfam" id="PF00291">
    <property type="entry name" value="PALP"/>
    <property type="match status" value="1"/>
</dbReference>
<dbReference type="Proteomes" id="UP000596004">
    <property type="component" value="Chromosome"/>
</dbReference>
<evidence type="ECO:0000259" key="7">
    <source>
        <dbReference type="Pfam" id="PF00291"/>
    </source>
</evidence>
<accession>A0A7T9DKT5</accession>
<reference evidence="8" key="1">
    <citation type="submission" date="2020-11" db="EMBL/GenBank/DDBJ databases">
        <title>Connecting structure to function with the recovery of over 1000 high-quality activated sludge metagenome-assembled genomes encoding full-length rRNA genes using long-read sequencing.</title>
        <authorList>
            <person name="Singleton C.M."/>
            <person name="Petriglieri F."/>
            <person name="Kristensen J.M."/>
            <person name="Kirkegaard R.H."/>
            <person name="Michaelsen T.Y."/>
            <person name="Andersen M.H."/>
            <person name="Karst S.M."/>
            <person name="Dueholm M.S."/>
            <person name="Nielsen P.H."/>
            <person name="Albertsen M."/>
        </authorList>
    </citation>
    <scope>NUCLEOTIDE SEQUENCE</scope>
    <source>
        <strain evidence="8">Fred_18-Q3-R57-64_BAT3C.431</strain>
    </source>
</reference>
<dbReference type="EMBL" id="CP064981">
    <property type="protein sequence ID" value="QQR93121.1"/>
    <property type="molecule type" value="Genomic_DNA"/>
</dbReference>
<dbReference type="GO" id="GO:0009097">
    <property type="term" value="P:isoleucine biosynthetic process"/>
    <property type="evidence" value="ECO:0007669"/>
    <property type="project" value="TreeGrafter"/>
</dbReference>
<dbReference type="PANTHER" id="PTHR48078:SF6">
    <property type="entry name" value="L-THREONINE DEHYDRATASE CATABOLIC TDCB"/>
    <property type="match status" value="1"/>
</dbReference>
<dbReference type="GO" id="GO:0006565">
    <property type="term" value="P:L-serine catabolic process"/>
    <property type="evidence" value="ECO:0007669"/>
    <property type="project" value="TreeGrafter"/>
</dbReference>
<evidence type="ECO:0000256" key="4">
    <source>
        <dbReference type="ARBA" id="ARBA00023239"/>
    </source>
</evidence>
<dbReference type="GO" id="GO:0004795">
    <property type="term" value="F:threonine synthase activity"/>
    <property type="evidence" value="ECO:0007669"/>
    <property type="project" value="UniProtKB-UniRule"/>
</dbReference>
<dbReference type="InterPro" id="IPR036052">
    <property type="entry name" value="TrpB-like_PALP_sf"/>
</dbReference>
<dbReference type="GO" id="GO:0006567">
    <property type="term" value="P:L-threonine catabolic process"/>
    <property type="evidence" value="ECO:0007669"/>
    <property type="project" value="TreeGrafter"/>
</dbReference>
<dbReference type="InterPro" id="IPR004450">
    <property type="entry name" value="Thr_synthase-like"/>
</dbReference>
<dbReference type="NCBIfam" id="TIGR00260">
    <property type="entry name" value="thrC"/>
    <property type="match status" value="1"/>
</dbReference>
<evidence type="ECO:0000256" key="2">
    <source>
        <dbReference type="ARBA" id="ARBA00005517"/>
    </source>
</evidence>
<evidence type="ECO:0000256" key="3">
    <source>
        <dbReference type="ARBA" id="ARBA00022898"/>
    </source>
</evidence>
<dbReference type="SUPFAM" id="SSF53686">
    <property type="entry name" value="Tryptophan synthase beta subunit-like PLP-dependent enzymes"/>
    <property type="match status" value="1"/>
</dbReference>
<evidence type="ECO:0000256" key="5">
    <source>
        <dbReference type="NCBIfam" id="TIGR00260"/>
    </source>
</evidence>
<feature type="domain" description="Tryptophan synthase beta chain-like PALP" evidence="7">
    <location>
        <begin position="43"/>
        <end position="333"/>
    </location>
</feature>
<comment type="similarity">
    <text evidence="2">Belongs to the threonine synthase family.</text>
</comment>
<sequence>MISIPHLRKASRLFHSNSFKKEPISHLKYASLLPLPPQKKKWVSMQEGGTRLVPSLAKENVLYKLEFENPTGSFKDRGSQVEISHAKANGVKDVVCASTGNMGASISAYGARAGINVTIVVPKGTPQNKLKQIKSYGADLVQVPGDYSAALKRTWEMVVHHPEVMLTGDYPLRAHGQKTIAYEITEQLGWKAPDNIIVPIGNGTLVYALYMAFQEMKEMQLISKMPHLIGVQAENCNPLQLAWKQNTTHFVPQKNPITIAGAIACGNPVYVQQALECIRETKGQIFSVTEKQMRAAKLSLAEKEGLYSEYSGAAVQAIAENKRFSGKTIALLCGHGLKE</sequence>
<name>A0A7T9DKT5_9ARCH</name>
<dbReference type="Gene3D" id="3.40.50.1100">
    <property type="match status" value="2"/>
</dbReference>
<dbReference type="InterPro" id="IPR050147">
    <property type="entry name" value="Ser/Thr_Dehydratase"/>
</dbReference>
<dbReference type="GO" id="GO:0004794">
    <property type="term" value="F:threonine deaminase activity"/>
    <property type="evidence" value="ECO:0007669"/>
    <property type="project" value="TreeGrafter"/>
</dbReference>
<evidence type="ECO:0000313" key="8">
    <source>
        <dbReference type="EMBL" id="QQR93121.1"/>
    </source>
</evidence>
<dbReference type="EC" id="4.2.3.1" evidence="5"/>
<evidence type="ECO:0000256" key="1">
    <source>
        <dbReference type="ARBA" id="ARBA00001933"/>
    </source>
</evidence>
<comment type="cofactor">
    <cofactor evidence="1 6">
        <name>pyridoxal 5'-phosphate</name>
        <dbReference type="ChEBI" id="CHEBI:597326"/>
    </cofactor>
</comment>
<feature type="modified residue" description="N6-(pyridoxal phosphate)lysine" evidence="6">
    <location>
        <position position="75"/>
    </location>
</feature>
<organism evidence="8">
    <name type="scientific">Candidatus Iainarchaeum sp</name>
    <dbReference type="NCBI Taxonomy" id="3101447"/>
    <lineage>
        <taxon>Archaea</taxon>
        <taxon>Candidatus Iainarchaeota</taxon>
        <taxon>Candidatus Iainarchaeia</taxon>
        <taxon>Candidatus Iainarchaeales</taxon>
        <taxon>Candidatus Iainarchaeaceae</taxon>
        <taxon>Candidatus Iainarchaeum</taxon>
    </lineage>
</organism>
<proteinExistence type="inferred from homology"/>
<dbReference type="InterPro" id="IPR001926">
    <property type="entry name" value="TrpB-like_PALP"/>
</dbReference>
<keyword evidence="3 6" id="KW-0663">Pyridoxal phosphate</keyword>
<keyword evidence="4 8" id="KW-0456">Lyase</keyword>
<dbReference type="AlphaFoldDB" id="A0A7T9DKT5"/>
<dbReference type="GO" id="GO:0003941">
    <property type="term" value="F:L-serine ammonia-lyase activity"/>
    <property type="evidence" value="ECO:0007669"/>
    <property type="project" value="TreeGrafter"/>
</dbReference>
<dbReference type="PANTHER" id="PTHR48078">
    <property type="entry name" value="THREONINE DEHYDRATASE, MITOCHONDRIAL-RELATED"/>
    <property type="match status" value="1"/>
</dbReference>